<evidence type="ECO:0000256" key="2">
    <source>
        <dbReference type="ARBA" id="ARBA00022679"/>
    </source>
</evidence>
<dbReference type="GO" id="GO:0008495">
    <property type="term" value="F:protoheme IX farnesyltransferase activity"/>
    <property type="evidence" value="ECO:0007669"/>
    <property type="project" value="UniProtKB-UniRule"/>
</dbReference>
<keyword evidence="5 8" id="KW-0350">Heme biosynthesis</keyword>
<dbReference type="CDD" id="cd13957">
    <property type="entry name" value="PT_UbiA_Cox10"/>
    <property type="match status" value="1"/>
</dbReference>
<evidence type="ECO:0000256" key="8">
    <source>
        <dbReference type="HAMAP-Rule" id="MF_00154"/>
    </source>
</evidence>
<feature type="transmembrane region" description="Helical" evidence="8">
    <location>
        <begin position="288"/>
        <end position="313"/>
    </location>
</feature>
<keyword evidence="4 8" id="KW-1133">Transmembrane helix</keyword>
<proteinExistence type="inferred from homology"/>
<evidence type="ECO:0000256" key="6">
    <source>
        <dbReference type="ARBA" id="ARBA00023136"/>
    </source>
</evidence>
<dbReference type="Proteomes" id="UP000288623">
    <property type="component" value="Unassembled WGS sequence"/>
</dbReference>
<accession>A0A433RX92</accession>
<dbReference type="InterPro" id="IPR006369">
    <property type="entry name" value="Protohaem_IX_farnesylTrfase"/>
</dbReference>
<feature type="transmembrane region" description="Helical" evidence="8">
    <location>
        <begin position="184"/>
        <end position="206"/>
    </location>
</feature>
<dbReference type="NCBIfam" id="TIGR01473">
    <property type="entry name" value="cyoE_ctaB"/>
    <property type="match status" value="1"/>
</dbReference>
<sequence length="316" mass="35210">MRSQQKTKNMASQHAALDVENPTMMKVLAQTIKTGIIKSNLITMIAGLMLAMYTYHVNPFDEKLAILLAIAGTAAVIGGAGAFNNWYDRDIDAKMRRTQKRPTVTGEVSPVMTLVISFTLLLAGLGMLYIASPMAALLGFLGWFFYVVPYTMWTKRHTVYNTEVGSLSGAMPPLIGWGVVSNDIFHPAIISLFIIELIWQMPHFYAIAIRKMEDYRAAGVPMLPVAKGMKRTYVTTNVYLVILILCCIPLGSLSTGLMLVAIILSAVWLVLNIYGYHKKDPKKWANLLFVYSLLHMVILFSTVILYALIGLYLDFN</sequence>
<organism evidence="9 10">
    <name type="scientific">Candidatus Kurthia intestinigallinarum</name>
    <dbReference type="NCBI Taxonomy" id="1562256"/>
    <lineage>
        <taxon>Bacteria</taxon>
        <taxon>Bacillati</taxon>
        <taxon>Bacillota</taxon>
        <taxon>Bacilli</taxon>
        <taxon>Bacillales</taxon>
        <taxon>Caryophanaceae</taxon>
        <taxon>Kurthia</taxon>
    </lineage>
</organism>
<feature type="transmembrane region" description="Helical" evidence="8">
    <location>
        <begin position="65"/>
        <end position="87"/>
    </location>
</feature>
<dbReference type="EMBL" id="JTFC01000009">
    <property type="protein sequence ID" value="RUS57904.1"/>
    <property type="molecule type" value="Genomic_DNA"/>
</dbReference>
<dbReference type="UniPathway" id="UPA00834">
    <property type="reaction ID" value="UER00712"/>
</dbReference>
<keyword evidence="10" id="KW-1185">Reference proteome</keyword>
<dbReference type="InterPro" id="IPR000537">
    <property type="entry name" value="UbiA_prenyltransferase"/>
</dbReference>
<evidence type="ECO:0000256" key="1">
    <source>
        <dbReference type="ARBA" id="ARBA00004141"/>
    </source>
</evidence>
<dbReference type="OrthoDB" id="9814417at2"/>
<feature type="transmembrane region" description="Helical" evidence="8">
    <location>
        <begin position="160"/>
        <end position="178"/>
    </location>
</feature>
<comment type="subcellular location">
    <subcellularLocation>
        <location evidence="8">Cell membrane</location>
        <topology evidence="8">Multi-pass membrane protein</topology>
    </subcellularLocation>
    <subcellularLocation>
        <location evidence="1">Membrane</location>
        <topology evidence="1">Multi-pass membrane protein</topology>
    </subcellularLocation>
</comment>
<dbReference type="Pfam" id="PF01040">
    <property type="entry name" value="UbiA"/>
    <property type="match status" value="1"/>
</dbReference>
<dbReference type="PANTHER" id="PTHR43448">
    <property type="entry name" value="PROTOHEME IX FARNESYLTRANSFERASE, MITOCHONDRIAL"/>
    <property type="match status" value="1"/>
</dbReference>
<reference evidence="9 10" key="1">
    <citation type="submission" date="2014-11" db="EMBL/GenBank/DDBJ databases">
        <title>Genome sequence and analysis of novel Kurthia sp.</title>
        <authorList>
            <person name="Lawson J.N."/>
            <person name="Gonzalez J.E."/>
            <person name="Rinauldi L."/>
            <person name="Xuan Z."/>
            <person name="Firman A."/>
            <person name="Shaddox L."/>
            <person name="Trudeau A."/>
            <person name="Shah S."/>
            <person name="Reiman D."/>
        </authorList>
    </citation>
    <scope>NUCLEOTIDE SEQUENCE [LARGE SCALE GENOMIC DNA]</scope>
    <source>
        <strain evidence="9 10">3B1D</strain>
    </source>
</reference>
<evidence type="ECO:0000256" key="4">
    <source>
        <dbReference type="ARBA" id="ARBA00022989"/>
    </source>
</evidence>
<feature type="transmembrane region" description="Helical" evidence="8">
    <location>
        <begin position="108"/>
        <end position="130"/>
    </location>
</feature>
<dbReference type="InterPro" id="IPR030470">
    <property type="entry name" value="UbiA_prenylTrfase_CS"/>
</dbReference>
<feature type="transmembrane region" description="Helical" evidence="8">
    <location>
        <begin position="35"/>
        <end position="53"/>
    </location>
</feature>
<feature type="transmembrane region" description="Helical" evidence="8">
    <location>
        <begin position="232"/>
        <end position="251"/>
    </location>
</feature>
<keyword evidence="2 8" id="KW-0808">Transferase</keyword>
<dbReference type="InterPro" id="IPR044878">
    <property type="entry name" value="UbiA_sf"/>
</dbReference>
<dbReference type="HAMAP" id="MF_00154">
    <property type="entry name" value="CyoE_CtaB"/>
    <property type="match status" value="1"/>
</dbReference>
<feature type="transmembrane region" description="Helical" evidence="8">
    <location>
        <begin position="136"/>
        <end position="153"/>
    </location>
</feature>
<comment type="subunit">
    <text evidence="8">Interacts with CtaA.</text>
</comment>
<evidence type="ECO:0000256" key="3">
    <source>
        <dbReference type="ARBA" id="ARBA00022692"/>
    </source>
</evidence>
<comment type="caution">
    <text evidence="9">The sequence shown here is derived from an EMBL/GenBank/DDBJ whole genome shotgun (WGS) entry which is preliminary data.</text>
</comment>
<comment type="pathway">
    <text evidence="8">Porphyrin-containing compound metabolism; heme O biosynthesis; heme O from protoheme: step 1/1.</text>
</comment>
<dbReference type="EC" id="2.5.1.141" evidence="8"/>
<comment type="function">
    <text evidence="8">Converts heme B (protoheme IX) to heme O by substitution of the vinyl group on carbon 2 of heme B porphyrin ring with a hydroxyethyl farnesyl side group.</text>
</comment>
<keyword evidence="3 8" id="KW-0812">Transmembrane</keyword>
<dbReference type="PROSITE" id="PS00943">
    <property type="entry name" value="UBIA"/>
    <property type="match status" value="1"/>
</dbReference>
<dbReference type="RefSeq" id="WP_126989484.1">
    <property type="nucleotide sequence ID" value="NZ_JTFC01000009.1"/>
</dbReference>
<evidence type="ECO:0000256" key="5">
    <source>
        <dbReference type="ARBA" id="ARBA00023133"/>
    </source>
</evidence>
<comment type="miscellaneous">
    <text evidence="8">Carbon 2 of the heme B porphyrin ring is defined according to the Fischer nomenclature.</text>
</comment>
<dbReference type="GO" id="GO:0048034">
    <property type="term" value="P:heme O biosynthetic process"/>
    <property type="evidence" value="ECO:0007669"/>
    <property type="project" value="UniProtKB-UniRule"/>
</dbReference>
<dbReference type="Gene3D" id="1.10.357.140">
    <property type="entry name" value="UbiA prenyltransferase"/>
    <property type="match status" value="1"/>
</dbReference>
<comment type="catalytic activity">
    <reaction evidence="7 8">
        <text>heme b + (2E,6E)-farnesyl diphosphate + H2O = Fe(II)-heme o + diphosphate</text>
        <dbReference type="Rhea" id="RHEA:28070"/>
        <dbReference type="ChEBI" id="CHEBI:15377"/>
        <dbReference type="ChEBI" id="CHEBI:33019"/>
        <dbReference type="ChEBI" id="CHEBI:60344"/>
        <dbReference type="ChEBI" id="CHEBI:60530"/>
        <dbReference type="ChEBI" id="CHEBI:175763"/>
        <dbReference type="EC" id="2.5.1.141"/>
    </reaction>
</comment>
<protein>
    <recommendedName>
        <fullName evidence="8">Protoheme IX farnesyltransferase</fullName>
        <ecNumber evidence="8">2.5.1.141</ecNumber>
    </recommendedName>
    <alternativeName>
        <fullName evidence="8">Heme B farnesyltransferase</fullName>
    </alternativeName>
    <alternativeName>
        <fullName evidence="8">Heme O synthase</fullName>
    </alternativeName>
</protein>
<feature type="transmembrane region" description="Helical" evidence="8">
    <location>
        <begin position="257"/>
        <end position="276"/>
    </location>
</feature>
<dbReference type="PANTHER" id="PTHR43448:SF2">
    <property type="entry name" value="PROTOHEME IX FARNESYLTRANSFERASE, MITOCHONDRIAL"/>
    <property type="match status" value="1"/>
</dbReference>
<gene>
    <name evidence="8" type="primary">ctaB</name>
    <name evidence="9" type="ORF">QI30_03040</name>
</gene>
<keyword evidence="6 8" id="KW-0472">Membrane</keyword>
<evidence type="ECO:0000313" key="9">
    <source>
        <dbReference type="EMBL" id="RUS57904.1"/>
    </source>
</evidence>
<dbReference type="GO" id="GO:0005886">
    <property type="term" value="C:plasma membrane"/>
    <property type="evidence" value="ECO:0007669"/>
    <property type="project" value="UniProtKB-SubCell"/>
</dbReference>
<evidence type="ECO:0000313" key="10">
    <source>
        <dbReference type="Proteomes" id="UP000288623"/>
    </source>
</evidence>
<name>A0A433RX92_9BACL</name>
<keyword evidence="8" id="KW-1003">Cell membrane</keyword>
<comment type="similarity">
    <text evidence="8">Belongs to the UbiA prenyltransferase family. Protoheme IX farnesyltransferase subfamily.</text>
</comment>
<dbReference type="AlphaFoldDB" id="A0A433RX92"/>
<evidence type="ECO:0000256" key="7">
    <source>
        <dbReference type="ARBA" id="ARBA00047690"/>
    </source>
</evidence>